<dbReference type="EMBL" id="LO017727">
    <property type="protein sequence ID" value="CRH06591.1"/>
    <property type="molecule type" value="Genomic_DNA"/>
</dbReference>
<proteinExistence type="predicted"/>
<evidence type="ECO:0000313" key="1">
    <source>
        <dbReference type="EMBL" id="CRH06591.1"/>
    </source>
</evidence>
<reference evidence="1" key="1">
    <citation type="submission" date="2015-04" db="EMBL/GenBank/DDBJ databases">
        <authorList>
            <person name="Syromyatnikov M.Y."/>
            <person name="Popov V.N."/>
        </authorList>
    </citation>
    <scope>NUCLEOTIDE SEQUENCE</scope>
    <source>
        <strain evidence="1">MO-1</strain>
    </source>
</reference>
<protein>
    <submittedName>
        <fullName evidence="1">Uncharacterized protein</fullName>
    </submittedName>
</protein>
<name>A0A1S7LL61_MAGMO</name>
<sequence length="147" mass="16559">MMSHLDWRAILSEIANSLGEKYDLHLDIDVQVVEEIEAHVGRTMTEYGLNPNIAKLAGHATFWIRKLKPISHRDTSPSRNLAINEEVSVIVGLALCRRFGPRSFSIEPKVLYDWVVSLRAHSHSPHGSTLVFEMLTRGFVARPDDSA</sequence>
<dbReference type="AlphaFoldDB" id="A0A1S7LL61"/>
<organism evidence="1">
    <name type="scientific">Magnetococcus massalia (strain MO-1)</name>
    <dbReference type="NCBI Taxonomy" id="451514"/>
    <lineage>
        <taxon>Bacteria</taxon>
        <taxon>Pseudomonadati</taxon>
        <taxon>Pseudomonadota</taxon>
        <taxon>Magnetococcia</taxon>
        <taxon>Magnetococcales</taxon>
        <taxon>Magnetococcaceae</taxon>
        <taxon>Magnetococcus</taxon>
    </lineage>
</organism>
<gene>
    <name evidence="1" type="ORF">MAGMO_2432</name>
</gene>
<accession>A0A1S7LL61</accession>